<comment type="caution">
    <text evidence="1">The sequence shown here is derived from an EMBL/GenBank/DDBJ whole genome shotgun (WGS) entry which is preliminary data.</text>
</comment>
<reference evidence="1 2" key="1">
    <citation type="journal article" date="2019" name="Sci. Rep.">
        <title>Orb-weaving spider Araneus ventricosus genome elucidates the spidroin gene catalogue.</title>
        <authorList>
            <person name="Kono N."/>
            <person name="Nakamura H."/>
            <person name="Ohtoshi R."/>
            <person name="Moran D.A.P."/>
            <person name="Shinohara A."/>
            <person name="Yoshida Y."/>
            <person name="Fujiwara M."/>
            <person name="Mori M."/>
            <person name="Tomita M."/>
            <person name="Arakawa K."/>
        </authorList>
    </citation>
    <scope>NUCLEOTIDE SEQUENCE [LARGE SCALE GENOMIC DNA]</scope>
</reference>
<evidence type="ECO:0000313" key="1">
    <source>
        <dbReference type="EMBL" id="GBM56353.1"/>
    </source>
</evidence>
<evidence type="ECO:0000313" key="2">
    <source>
        <dbReference type="Proteomes" id="UP000499080"/>
    </source>
</evidence>
<proteinExistence type="predicted"/>
<name>A0A4Y2GS40_ARAVE</name>
<dbReference type="EMBL" id="BGPR01001541">
    <property type="protein sequence ID" value="GBM56353.1"/>
    <property type="molecule type" value="Genomic_DNA"/>
</dbReference>
<sequence length="142" mass="15730">MDSLNTSLSLKIAFPYSDSSGAFQKISPEHRLCSVQKGSLYKQKGEEDLWPAINKIILMGRYLASTFASGDGVQLFRRVGRAQGMPVGDLRPAFSRISAVPLKTVRTFCRLSPFTWDTTKKVSTNLVVPFFGLKCLETRGGH</sequence>
<gene>
    <name evidence="1" type="ORF">AVEN_72250_1</name>
</gene>
<dbReference type="Proteomes" id="UP000499080">
    <property type="component" value="Unassembled WGS sequence"/>
</dbReference>
<protein>
    <submittedName>
        <fullName evidence="1">Uncharacterized protein</fullName>
    </submittedName>
</protein>
<dbReference type="AlphaFoldDB" id="A0A4Y2GS40"/>
<organism evidence="1 2">
    <name type="scientific">Araneus ventricosus</name>
    <name type="common">Orbweaver spider</name>
    <name type="synonym">Epeira ventricosa</name>
    <dbReference type="NCBI Taxonomy" id="182803"/>
    <lineage>
        <taxon>Eukaryota</taxon>
        <taxon>Metazoa</taxon>
        <taxon>Ecdysozoa</taxon>
        <taxon>Arthropoda</taxon>
        <taxon>Chelicerata</taxon>
        <taxon>Arachnida</taxon>
        <taxon>Araneae</taxon>
        <taxon>Araneomorphae</taxon>
        <taxon>Entelegynae</taxon>
        <taxon>Araneoidea</taxon>
        <taxon>Araneidae</taxon>
        <taxon>Araneus</taxon>
    </lineage>
</organism>
<keyword evidence="2" id="KW-1185">Reference proteome</keyword>
<accession>A0A4Y2GS40</accession>